<dbReference type="InterPro" id="IPR027417">
    <property type="entry name" value="P-loop_NTPase"/>
</dbReference>
<comment type="subcellular location">
    <subcellularLocation>
        <location evidence="1">Cell inner membrane</location>
        <topology evidence="1">Peripheral membrane protein</topology>
    </subcellularLocation>
    <subcellularLocation>
        <location evidence="2 13">Cell membrane</location>
        <topology evidence="2 13">Multi-pass membrane protein</topology>
    </subcellularLocation>
</comment>
<dbReference type="PANTHER" id="PTHR43297">
    <property type="entry name" value="OLIGOPEPTIDE TRANSPORT ATP-BINDING PROTEIN APPD"/>
    <property type="match status" value="1"/>
</dbReference>
<protein>
    <submittedName>
        <fullName evidence="16">Dipeptide/oligopeptide/nickel ABC transporter permease/ATP-binding protein</fullName>
    </submittedName>
</protein>
<keyword evidence="10" id="KW-1278">Translocase</keyword>
<dbReference type="GO" id="GO:0005524">
    <property type="term" value="F:ATP binding"/>
    <property type="evidence" value="ECO:0007669"/>
    <property type="project" value="UniProtKB-KW"/>
</dbReference>
<dbReference type="EMBL" id="SAUW01000003">
    <property type="protein sequence ID" value="RWR14449.1"/>
    <property type="molecule type" value="Genomic_DNA"/>
</dbReference>
<dbReference type="PANTHER" id="PTHR43297:SF14">
    <property type="entry name" value="ATPASE AAA-TYPE CORE DOMAIN-CONTAINING PROTEIN"/>
    <property type="match status" value="1"/>
</dbReference>
<comment type="similarity">
    <text evidence="3">Belongs to the ABC transporter superfamily.</text>
</comment>
<dbReference type="Pfam" id="PF00005">
    <property type="entry name" value="ABC_tran"/>
    <property type="match status" value="1"/>
</dbReference>
<keyword evidence="6" id="KW-0997">Cell inner membrane</keyword>
<dbReference type="FunFam" id="3.40.50.300:FF:000016">
    <property type="entry name" value="Oligopeptide ABC transporter ATP-binding component"/>
    <property type="match status" value="1"/>
</dbReference>
<feature type="domain" description="ABC transporter" evidence="14">
    <location>
        <begin position="355"/>
        <end position="604"/>
    </location>
</feature>
<dbReference type="CDD" id="cd03257">
    <property type="entry name" value="ABC_NikE_OppD_transporters"/>
    <property type="match status" value="1"/>
</dbReference>
<evidence type="ECO:0000313" key="16">
    <source>
        <dbReference type="EMBL" id="RWR14449.1"/>
    </source>
</evidence>
<comment type="similarity">
    <text evidence="13">Belongs to the binding-protein-dependent transport system permease family.</text>
</comment>
<evidence type="ECO:0000259" key="14">
    <source>
        <dbReference type="PROSITE" id="PS50893"/>
    </source>
</evidence>
<dbReference type="GO" id="GO:0055085">
    <property type="term" value="P:transmembrane transport"/>
    <property type="evidence" value="ECO:0007669"/>
    <property type="project" value="InterPro"/>
</dbReference>
<sequence length="674" mass="72204">MARSAHPRNVGSHGIRTHMTLPMSEEFSGTRIAASARSTRRKPHFRVLRRLVSSPKGAIGLGIVAVMVFIALFGPFIAPLDPYKQDFMATLKGPSAAHWFGTDQLGRDVFSRILHGAHTSLGIGIGGVAVAFLFGVPLGLAAAWFRGWFDQLVMRAVDIMLSFPDIVFALALVALLGPSTMNVIIAVGTVSIPVFIRTARAVALSTLAEPFVEGSVALGCSPLRVMARHVLPNMAGILVTLSSLLFASTLLTASGLSFLGLGTQPPEPEWGTMLGESRSYIRSHPYMATFPGLFLAISALGFNLLGEELRNIYDPTAAKTRRAHWFGGLAKAARRKPVAAPTAIPDMPQDVLVVGRDLEVSYLTASGALPAVRGVNFTLRRGRMLAVVGESGSGKSTLLRAVGTILPRGQALISDGTLAIGGEDVSTMTPERLQQMRRKHIGVVFQDASSALNPVMTVGAQLIEAILSGNPMPKAQARSRAAELLAAVQIADPQERLDQYPHQFSGGMKQRIVIAIALAQNPDILLADEPTSALDVTIQQQILVLLRRMQQESRMAMMLVTHDLGLVSRYADDVAVIYGGRIVETGTVEEVFRNPSHPYTRALRAAAPRLHAPGEGKRLSAITGDPPMLGQFPPGCSFAPRCGRTHGRPLCQTQTPEPRPVGGKLVACHFAEEV</sequence>
<dbReference type="PROSITE" id="PS00211">
    <property type="entry name" value="ABC_TRANSPORTER_1"/>
    <property type="match status" value="1"/>
</dbReference>
<keyword evidence="8" id="KW-0547">Nucleotide-binding</keyword>
<evidence type="ECO:0000256" key="1">
    <source>
        <dbReference type="ARBA" id="ARBA00004417"/>
    </source>
</evidence>
<evidence type="ECO:0000256" key="4">
    <source>
        <dbReference type="ARBA" id="ARBA00022448"/>
    </source>
</evidence>
<dbReference type="Pfam" id="PF12911">
    <property type="entry name" value="OppC_N"/>
    <property type="match status" value="1"/>
</dbReference>
<dbReference type="Proteomes" id="UP000285710">
    <property type="component" value="Unassembled WGS sequence"/>
</dbReference>
<evidence type="ECO:0000256" key="7">
    <source>
        <dbReference type="ARBA" id="ARBA00022692"/>
    </source>
</evidence>
<dbReference type="AlphaFoldDB" id="A0A443J201"/>
<keyword evidence="17" id="KW-1185">Reference proteome</keyword>
<evidence type="ECO:0000256" key="10">
    <source>
        <dbReference type="ARBA" id="ARBA00022967"/>
    </source>
</evidence>
<dbReference type="NCBIfam" id="TIGR01727">
    <property type="entry name" value="oligo_HPY"/>
    <property type="match status" value="1"/>
</dbReference>
<feature type="domain" description="ABC transmembrane type-1" evidence="15">
    <location>
        <begin position="117"/>
        <end position="306"/>
    </location>
</feature>
<keyword evidence="11 13" id="KW-1133">Transmembrane helix</keyword>
<evidence type="ECO:0000313" key="17">
    <source>
        <dbReference type="Proteomes" id="UP000285710"/>
    </source>
</evidence>
<dbReference type="InterPro" id="IPR000515">
    <property type="entry name" value="MetI-like"/>
</dbReference>
<dbReference type="Pfam" id="PF00528">
    <property type="entry name" value="BPD_transp_1"/>
    <property type="match status" value="1"/>
</dbReference>
<dbReference type="InterPro" id="IPR003439">
    <property type="entry name" value="ABC_transporter-like_ATP-bd"/>
</dbReference>
<keyword evidence="5" id="KW-1003">Cell membrane</keyword>
<accession>A0A443J201</accession>
<dbReference type="PROSITE" id="PS50928">
    <property type="entry name" value="ABC_TM1"/>
    <property type="match status" value="1"/>
</dbReference>
<organism evidence="16 17">
    <name type="scientific">Paenirhodobacter populi</name>
    <dbReference type="NCBI Taxonomy" id="2306993"/>
    <lineage>
        <taxon>Bacteria</taxon>
        <taxon>Pseudomonadati</taxon>
        <taxon>Pseudomonadota</taxon>
        <taxon>Alphaproteobacteria</taxon>
        <taxon>Rhodobacterales</taxon>
        <taxon>Rhodobacter group</taxon>
        <taxon>Paenirhodobacter</taxon>
    </lineage>
</organism>
<dbReference type="SUPFAM" id="SSF52540">
    <property type="entry name" value="P-loop containing nucleoside triphosphate hydrolases"/>
    <property type="match status" value="1"/>
</dbReference>
<dbReference type="GO" id="GO:0016887">
    <property type="term" value="F:ATP hydrolysis activity"/>
    <property type="evidence" value="ECO:0007669"/>
    <property type="project" value="InterPro"/>
</dbReference>
<evidence type="ECO:0000256" key="11">
    <source>
        <dbReference type="ARBA" id="ARBA00022989"/>
    </source>
</evidence>
<evidence type="ECO:0000256" key="3">
    <source>
        <dbReference type="ARBA" id="ARBA00005417"/>
    </source>
</evidence>
<dbReference type="InterPro" id="IPR003593">
    <property type="entry name" value="AAA+_ATPase"/>
</dbReference>
<evidence type="ECO:0000256" key="12">
    <source>
        <dbReference type="ARBA" id="ARBA00023136"/>
    </source>
</evidence>
<dbReference type="GO" id="GO:0005886">
    <property type="term" value="C:plasma membrane"/>
    <property type="evidence" value="ECO:0007669"/>
    <property type="project" value="UniProtKB-SubCell"/>
</dbReference>
<evidence type="ECO:0000256" key="9">
    <source>
        <dbReference type="ARBA" id="ARBA00022840"/>
    </source>
</evidence>
<evidence type="ECO:0000256" key="13">
    <source>
        <dbReference type="RuleBase" id="RU363032"/>
    </source>
</evidence>
<proteinExistence type="inferred from homology"/>
<keyword evidence="9 16" id="KW-0067">ATP-binding</keyword>
<keyword evidence="7 13" id="KW-0812">Transmembrane</keyword>
<dbReference type="SMART" id="SM00382">
    <property type="entry name" value="AAA"/>
    <property type="match status" value="1"/>
</dbReference>
<dbReference type="SUPFAM" id="SSF161098">
    <property type="entry name" value="MetI-like"/>
    <property type="match status" value="1"/>
</dbReference>
<comment type="caution">
    <text evidence="16">The sequence shown here is derived from an EMBL/GenBank/DDBJ whole genome shotgun (WGS) entry which is preliminary data.</text>
</comment>
<reference evidence="16 17" key="1">
    <citation type="submission" date="2019-01" db="EMBL/GenBank/DDBJ databases">
        <title>Sinorhodobacter populi sp. nov. isolated from the symptomatic bark tissue of Populus euramericana canker.</title>
        <authorList>
            <person name="Xu G."/>
        </authorList>
    </citation>
    <scope>NUCLEOTIDE SEQUENCE [LARGE SCALE GENOMIC DNA]</scope>
    <source>
        <strain evidence="16 17">2D-5</strain>
    </source>
</reference>
<dbReference type="InterPro" id="IPR025966">
    <property type="entry name" value="OppC_N"/>
</dbReference>
<feature type="transmembrane region" description="Helical" evidence="13">
    <location>
        <begin position="121"/>
        <end position="145"/>
    </location>
</feature>
<dbReference type="InterPro" id="IPR050388">
    <property type="entry name" value="ABC_Ni/Peptide_Import"/>
</dbReference>
<evidence type="ECO:0000256" key="5">
    <source>
        <dbReference type="ARBA" id="ARBA00022475"/>
    </source>
</evidence>
<dbReference type="Gene3D" id="1.10.3720.10">
    <property type="entry name" value="MetI-like"/>
    <property type="match status" value="1"/>
</dbReference>
<dbReference type="InterPro" id="IPR013563">
    <property type="entry name" value="Oligopep_ABC_C"/>
</dbReference>
<feature type="transmembrane region" description="Helical" evidence="13">
    <location>
        <begin position="235"/>
        <end position="263"/>
    </location>
</feature>
<gene>
    <name evidence="16" type="ORF">D2T33_04385</name>
</gene>
<evidence type="ECO:0000256" key="2">
    <source>
        <dbReference type="ARBA" id="ARBA00004651"/>
    </source>
</evidence>
<dbReference type="CDD" id="cd06261">
    <property type="entry name" value="TM_PBP2"/>
    <property type="match status" value="1"/>
</dbReference>
<dbReference type="Pfam" id="PF08352">
    <property type="entry name" value="oligo_HPY"/>
    <property type="match status" value="1"/>
</dbReference>
<evidence type="ECO:0000256" key="8">
    <source>
        <dbReference type="ARBA" id="ARBA00022741"/>
    </source>
</evidence>
<name>A0A443J201_9RHOB</name>
<keyword evidence="12 13" id="KW-0472">Membrane</keyword>
<evidence type="ECO:0000256" key="6">
    <source>
        <dbReference type="ARBA" id="ARBA00022519"/>
    </source>
</evidence>
<dbReference type="PROSITE" id="PS50893">
    <property type="entry name" value="ABC_TRANSPORTER_2"/>
    <property type="match status" value="1"/>
</dbReference>
<keyword evidence="4 13" id="KW-0813">Transport</keyword>
<reference evidence="16 17" key="2">
    <citation type="submission" date="2019-01" db="EMBL/GenBank/DDBJ databases">
        <authorList>
            <person name="Li Y."/>
        </authorList>
    </citation>
    <scope>NUCLEOTIDE SEQUENCE [LARGE SCALE GENOMIC DNA]</scope>
    <source>
        <strain evidence="16 17">2D-5</strain>
    </source>
</reference>
<dbReference type="InterPro" id="IPR017871">
    <property type="entry name" value="ABC_transporter-like_CS"/>
</dbReference>
<feature type="transmembrane region" description="Helical" evidence="13">
    <location>
        <begin position="283"/>
        <end position="305"/>
    </location>
</feature>
<feature type="transmembrane region" description="Helical" evidence="13">
    <location>
        <begin position="58"/>
        <end position="78"/>
    </location>
</feature>
<feature type="transmembrane region" description="Helical" evidence="13">
    <location>
        <begin position="166"/>
        <end position="196"/>
    </location>
</feature>
<evidence type="ECO:0000259" key="15">
    <source>
        <dbReference type="PROSITE" id="PS50928"/>
    </source>
</evidence>
<dbReference type="InterPro" id="IPR035906">
    <property type="entry name" value="MetI-like_sf"/>
</dbReference>
<dbReference type="GO" id="GO:0015833">
    <property type="term" value="P:peptide transport"/>
    <property type="evidence" value="ECO:0007669"/>
    <property type="project" value="InterPro"/>
</dbReference>
<dbReference type="Gene3D" id="3.40.50.300">
    <property type="entry name" value="P-loop containing nucleotide triphosphate hydrolases"/>
    <property type="match status" value="1"/>
</dbReference>